<dbReference type="InterPro" id="IPR050408">
    <property type="entry name" value="HGPRT"/>
</dbReference>
<dbReference type="GO" id="GO:0004422">
    <property type="term" value="F:hypoxanthine phosphoribosyltransferase activity"/>
    <property type="evidence" value="ECO:0007669"/>
    <property type="project" value="TreeGrafter"/>
</dbReference>
<dbReference type="GO" id="GO:0000287">
    <property type="term" value="F:magnesium ion binding"/>
    <property type="evidence" value="ECO:0007669"/>
    <property type="project" value="TreeGrafter"/>
</dbReference>
<dbReference type="GO" id="GO:0006178">
    <property type="term" value="P:guanine salvage"/>
    <property type="evidence" value="ECO:0007669"/>
    <property type="project" value="TreeGrafter"/>
</dbReference>
<dbReference type="EMBL" id="CAJOBA010083327">
    <property type="protein sequence ID" value="CAF4451901.1"/>
    <property type="molecule type" value="Genomic_DNA"/>
</dbReference>
<organism evidence="3 4">
    <name type="scientific">Didymodactylos carnosus</name>
    <dbReference type="NCBI Taxonomy" id="1234261"/>
    <lineage>
        <taxon>Eukaryota</taxon>
        <taxon>Metazoa</taxon>
        <taxon>Spiralia</taxon>
        <taxon>Gnathifera</taxon>
        <taxon>Rotifera</taxon>
        <taxon>Eurotatoria</taxon>
        <taxon>Bdelloidea</taxon>
        <taxon>Philodinida</taxon>
        <taxon>Philodinidae</taxon>
        <taxon>Didymodactylos</taxon>
    </lineage>
</organism>
<dbReference type="Gene3D" id="3.40.50.2020">
    <property type="match status" value="1"/>
</dbReference>
<dbReference type="GO" id="GO:0032263">
    <property type="term" value="P:GMP salvage"/>
    <property type="evidence" value="ECO:0007669"/>
    <property type="project" value="TreeGrafter"/>
</dbReference>
<dbReference type="GO" id="GO:0046100">
    <property type="term" value="P:hypoxanthine metabolic process"/>
    <property type="evidence" value="ECO:0007669"/>
    <property type="project" value="TreeGrafter"/>
</dbReference>
<comment type="caution">
    <text evidence="3">The sequence shown here is derived from an EMBL/GenBank/DDBJ whole genome shotgun (WGS) entry which is preliminary data.</text>
</comment>
<feature type="non-terminal residue" evidence="3">
    <location>
        <position position="105"/>
    </location>
</feature>
<dbReference type="SUPFAM" id="SSF53271">
    <property type="entry name" value="PRTase-like"/>
    <property type="match status" value="1"/>
</dbReference>
<dbReference type="AlphaFoldDB" id="A0A8S2WMZ9"/>
<reference evidence="3" key="1">
    <citation type="submission" date="2021-02" db="EMBL/GenBank/DDBJ databases">
        <authorList>
            <person name="Nowell W R."/>
        </authorList>
    </citation>
    <scope>NUCLEOTIDE SEQUENCE</scope>
</reference>
<proteinExistence type="predicted"/>
<evidence type="ECO:0000313" key="2">
    <source>
        <dbReference type="EMBL" id="CAF1627799.1"/>
    </source>
</evidence>
<dbReference type="CDD" id="cd06223">
    <property type="entry name" value="PRTases_typeI"/>
    <property type="match status" value="1"/>
</dbReference>
<dbReference type="GO" id="GO:0032264">
    <property type="term" value="P:IMP salvage"/>
    <property type="evidence" value="ECO:0007669"/>
    <property type="project" value="TreeGrafter"/>
</dbReference>
<dbReference type="InterPro" id="IPR029057">
    <property type="entry name" value="PRTase-like"/>
</dbReference>
<dbReference type="Proteomes" id="UP000682733">
    <property type="component" value="Unassembled WGS sequence"/>
</dbReference>
<sequence length="105" mass="11713">MNDCVKNQLLSESEIRSKVQELAVSIERDACGRPIIFIVVLNGAFIFAADLIRCIHGDNIQLDTVSLSSYKDGMISTEVVELRKDIDLNLNDQYVVIIEDILDTG</sequence>
<feature type="non-terminal residue" evidence="3">
    <location>
        <position position="1"/>
    </location>
</feature>
<evidence type="ECO:0000313" key="4">
    <source>
        <dbReference type="Proteomes" id="UP000682733"/>
    </source>
</evidence>
<evidence type="ECO:0000313" key="3">
    <source>
        <dbReference type="EMBL" id="CAF4451901.1"/>
    </source>
</evidence>
<feature type="domain" description="Phosphoribosyltransferase" evidence="1">
    <location>
        <begin position="8"/>
        <end position="105"/>
    </location>
</feature>
<accession>A0A8S2WMZ9</accession>
<dbReference type="InterPro" id="IPR000836">
    <property type="entry name" value="PRTase_dom"/>
</dbReference>
<gene>
    <name evidence="2" type="ORF">OVA965_LOCUS43555</name>
    <name evidence="3" type="ORF">TMI583_LOCUS45866</name>
</gene>
<dbReference type="PANTHER" id="PTHR43340">
    <property type="entry name" value="HYPOXANTHINE-GUANINE PHOSPHORIBOSYLTRANSFERASE"/>
    <property type="match status" value="1"/>
</dbReference>
<evidence type="ECO:0000259" key="1">
    <source>
        <dbReference type="Pfam" id="PF00156"/>
    </source>
</evidence>
<dbReference type="EMBL" id="CAJNOK010057925">
    <property type="protein sequence ID" value="CAF1627799.1"/>
    <property type="molecule type" value="Genomic_DNA"/>
</dbReference>
<dbReference type="GO" id="GO:0005829">
    <property type="term" value="C:cytosol"/>
    <property type="evidence" value="ECO:0007669"/>
    <property type="project" value="TreeGrafter"/>
</dbReference>
<dbReference type="PANTHER" id="PTHR43340:SF1">
    <property type="entry name" value="HYPOXANTHINE PHOSPHORIBOSYLTRANSFERASE"/>
    <property type="match status" value="1"/>
</dbReference>
<name>A0A8S2WMZ9_9BILA</name>
<dbReference type="Proteomes" id="UP000677228">
    <property type="component" value="Unassembled WGS sequence"/>
</dbReference>
<dbReference type="Pfam" id="PF00156">
    <property type="entry name" value="Pribosyltran"/>
    <property type="match status" value="1"/>
</dbReference>
<protein>
    <recommendedName>
        <fullName evidence="1">Phosphoribosyltransferase domain-containing protein</fullName>
    </recommendedName>
</protein>